<gene>
    <name evidence="2" type="ORF">JS756_28715</name>
</gene>
<evidence type="ECO:0000256" key="1">
    <source>
        <dbReference type="SAM" id="MobiDB-lite"/>
    </source>
</evidence>
<reference evidence="2 3" key="1">
    <citation type="submission" date="2021-02" db="EMBL/GenBank/DDBJ databases">
        <title>Whole genome sequencing of Streptomyces actuosus VRA1.</title>
        <authorList>
            <person name="Sen G."/>
            <person name="Sen A."/>
        </authorList>
    </citation>
    <scope>NUCLEOTIDE SEQUENCE [LARGE SCALE GENOMIC DNA]</scope>
    <source>
        <strain evidence="2 3">VRA1</strain>
    </source>
</reference>
<proteinExistence type="predicted"/>
<dbReference type="RefSeq" id="WP_205386150.1">
    <property type="nucleotide sequence ID" value="NZ_JAFFZS010000032.1"/>
</dbReference>
<evidence type="ECO:0008006" key="4">
    <source>
        <dbReference type="Google" id="ProtNLM"/>
    </source>
</evidence>
<evidence type="ECO:0000313" key="3">
    <source>
        <dbReference type="Proteomes" id="UP000788262"/>
    </source>
</evidence>
<feature type="region of interest" description="Disordered" evidence="1">
    <location>
        <begin position="332"/>
        <end position="363"/>
    </location>
</feature>
<feature type="region of interest" description="Disordered" evidence="1">
    <location>
        <begin position="1"/>
        <end position="43"/>
    </location>
</feature>
<feature type="compositionally biased region" description="Low complexity" evidence="1">
    <location>
        <begin position="1"/>
        <end position="10"/>
    </location>
</feature>
<feature type="region of interest" description="Disordered" evidence="1">
    <location>
        <begin position="378"/>
        <end position="457"/>
    </location>
</feature>
<feature type="region of interest" description="Disordered" evidence="1">
    <location>
        <begin position="195"/>
        <end position="228"/>
    </location>
</feature>
<feature type="compositionally biased region" description="Polar residues" evidence="1">
    <location>
        <begin position="400"/>
        <end position="412"/>
    </location>
</feature>
<accession>A0ABS2VYA6</accession>
<sequence length="744" mass="75918">MTASTASSAAPRAEGTAPSGPKTSPGRTAAGAARLHPGPRTRVKLRPGAHLAPVARGVHISHTRRSFVLGGPPALFALLDRHLGPLSDGTCLDDLVAADASEQARPVLAHVLRTLLDQGVLLDLDALDTPEPDPGTAERYADVLAFLEDHSDDPYGVFAALRSATVEVRGSGPAVPALLRGLAAHGVERVRVLPDVPASEEAEAPGAGEPATGEQRPGGSQTGESGAGRAPDVAVLVADADQPGGPDETEVWRAASTAGHPCVVVVARADLAAVATPGPRGPAADPEAALERAASWAALEPDGRTPRPMSAVLAGALAARACVEVLTGIGTDPADGSGTGPSGPAADQVSGHAPDAPPAADTAPHLTLVWGHALESRRIPLTGPDGDGPAGPEKDEAITSPDTASQAASDTVASAGGPDASATAPRAARSTAVGRVPSGPPGGKPDTTGRQPAHEAHEAPEAFGAAVPGRWQRVDVAALLADLADGRAPTPDPTGAYAASTPLTARWTGPARFERDLDVEQVPVSVASVRWVDSERTTWGWGPSRAVAGVQALLAGLRTARGGAEAEAPGGPVACAGVTTHQWLLDGLLRLTPVPHPHAPGARAVDWDSVTHHEVRALWGTLLDHFEQPVRLDLRPVEPLGWWVATAVRDTDGAVLGRQWGPGRESAVHAALVESCARVQSGRTRPDGRDGPPGTWVLHSLAPLRAAALARSGAALPGVLIAHRLVDDGVLPELPLPCGLLERR</sequence>
<feature type="compositionally biased region" description="Low complexity" evidence="1">
    <location>
        <begin position="204"/>
        <end position="214"/>
    </location>
</feature>
<protein>
    <recommendedName>
        <fullName evidence="4">YcaO domain-containing protein</fullName>
    </recommendedName>
</protein>
<dbReference type="EMBL" id="JAFFZS010000032">
    <property type="protein sequence ID" value="MBN0048023.1"/>
    <property type="molecule type" value="Genomic_DNA"/>
</dbReference>
<organism evidence="2 3">
    <name type="scientific">Streptomyces actuosus</name>
    <dbReference type="NCBI Taxonomy" id="1885"/>
    <lineage>
        <taxon>Bacteria</taxon>
        <taxon>Bacillati</taxon>
        <taxon>Actinomycetota</taxon>
        <taxon>Actinomycetes</taxon>
        <taxon>Kitasatosporales</taxon>
        <taxon>Streptomycetaceae</taxon>
        <taxon>Streptomyces</taxon>
    </lineage>
</organism>
<comment type="caution">
    <text evidence="2">The sequence shown here is derived from an EMBL/GenBank/DDBJ whole genome shotgun (WGS) entry which is preliminary data.</text>
</comment>
<name>A0ABS2VYA6_STRAS</name>
<evidence type="ECO:0000313" key="2">
    <source>
        <dbReference type="EMBL" id="MBN0048023.1"/>
    </source>
</evidence>
<feature type="compositionally biased region" description="Low complexity" evidence="1">
    <location>
        <begin position="352"/>
        <end position="363"/>
    </location>
</feature>
<dbReference type="Proteomes" id="UP000788262">
    <property type="component" value="Unassembled WGS sequence"/>
</dbReference>
<keyword evidence="3" id="KW-1185">Reference proteome</keyword>
<feature type="compositionally biased region" description="Low complexity" evidence="1">
    <location>
        <begin position="418"/>
        <end position="432"/>
    </location>
</feature>